<dbReference type="InterPro" id="IPR036875">
    <property type="entry name" value="Znf_CCHC_sf"/>
</dbReference>
<dbReference type="GO" id="GO:0006874">
    <property type="term" value="P:intracellular calcium ion homeostasis"/>
    <property type="evidence" value="ECO:0007669"/>
    <property type="project" value="TreeGrafter"/>
</dbReference>
<dbReference type="Pfam" id="PF01585">
    <property type="entry name" value="G-patch"/>
    <property type="match status" value="1"/>
</dbReference>
<evidence type="ECO:0000259" key="4">
    <source>
        <dbReference type="PROSITE" id="PS50174"/>
    </source>
</evidence>
<feature type="compositionally biased region" description="Basic residues" evidence="2">
    <location>
        <begin position="485"/>
        <end position="508"/>
    </location>
</feature>
<dbReference type="PANTHER" id="PTHR12323">
    <property type="entry name" value="SR-RELATED CTD ASSOCIATED FACTOR 6"/>
    <property type="match status" value="1"/>
</dbReference>
<feature type="domain" description="CCHC-type" evidence="3">
    <location>
        <begin position="770"/>
        <end position="785"/>
    </location>
</feature>
<feature type="compositionally biased region" description="Basic residues" evidence="2">
    <location>
        <begin position="538"/>
        <end position="608"/>
    </location>
</feature>
<feature type="compositionally biased region" description="Basic residues" evidence="2">
    <location>
        <begin position="428"/>
        <end position="438"/>
    </location>
</feature>
<dbReference type="SMART" id="SM00443">
    <property type="entry name" value="G_patch"/>
    <property type="match status" value="1"/>
</dbReference>
<feature type="domain" description="CID" evidence="5">
    <location>
        <begin position="44"/>
        <end position="201"/>
    </location>
</feature>
<dbReference type="SMART" id="SM00343">
    <property type="entry name" value="ZnF_C2HC"/>
    <property type="match status" value="1"/>
</dbReference>
<feature type="compositionally biased region" description="Basic residues" evidence="2">
    <location>
        <begin position="516"/>
        <end position="531"/>
    </location>
</feature>
<evidence type="ECO:0000313" key="7">
    <source>
        <dbReference type="EMBL" id="GES75810.1"/>
    </source>
</evidence>
<dbReference type="Pfam" id="PF04818">
    <property type="entry name" value="CID"/>
    <property type="match status" value="1"/>
</dbReference>
<comment type="caution">
    <text evidence="6">The sequence shown here is derived from an EMBL/GenBank/DDBJ whole genome shotgun (WGS) entry which is preliminary data.</text>
</comment>
<gene>
    <name evidence="7" type="ORF">RCL2_000322000</name>
    <name evidence="6" type="ORF">RclHR1_06610018</name>
</gene>
<keyword evidence="8" id="KW-1185">Reference proteome</keyword>
<reference evidence="6 8" key="1">
    <citation type="submission" date="2017-11" db="EMBL/GenBank/DDBJ databases">
        <title>The genome of Rhizophagus clarus HR1 reveals common genetic basis of auxotrophy among arbuscular mycorrhizal fungi.</title>
        <authorList>
            <person name="Kobayashi Y."/>
        </authorList>
    </citation>
    <scope>NUCLEOTIDE SEQUENCE [LARGE SCALE GENOMIC DNA]</scope>
    <source>
        <strain evidence="6 8">HR1</strain>
    </source>
</reference>
<feature type="region of interest" description="Disordered" evidence="2">
    <location>
        <begin position="1"/>
        <end position="40"/>
    </location>
</feature>
<dbReference type="EMBL" id="BEXD01004050">
    <property type="protein sequence ID" value="GBC06095.1"/>
    <property type="molecule type" value="Genomic_DNA"/>
</dbReference>
<dbReference type="GO" id="GO:0003676">
    <property type="term" value="F:nucleic acid binding"/>
    <property type="evidence" value="ECO:0007669"/>
    <property type="project" value="InterPro"/>
</dbReference>
<dbReference type="PANTHER" id="PTHR12323:SF0">
    <property type="entry name" value="CALCIUM HOMEOSTASIS ENDOPLASMIC RETICULUM PROTEIN"/>
    <property type="match status" value="1"/>
</dbReference>
<feature type="compositionally biased region" description="Basic and acidic residues" evidence="2">
    <location>
        <begin position="439"/>
        <end position="452"/>
    </location>
</feature>
<feature type="compositionally biased region" description="Basic residues" evidence="2">
    <location>
        <begin position="617"/>
        <end position="627"/>
    </location>
</feature>
<evidence type="ECO:0000259" key="3">
    <source>
        <dbReference type="PROSITE" id="PS50158"/>
    </source>
</evidence>
<feature type="compositionally biased region" description="Basic and acidic residues" evidence="2">
    <location>
        <begin position="628"/>
        <end position="639"/>
    </location>
</feature>
<dbReference type="PROSITE" id="PS50158">
    <property type="entry name" value="ZF_CCHC"/>
    <property type="match status" value="1"/>
</dbReference>
<feature type="compositionally biased region" description="Basic residues" evidence="2">
    <location>
        <begin position="458"/>
        <end position="475"/>
    </location>
</feature>
<dbReference type="Pfam" id="PF25127">
    <property type="entry name" value="DUF7819"/>
    <property type="match status" value="1"/>
</dbReference>
<keyword evidence="1" id="KW-0863">Zinc-finger</keyword>
<feature type="compositionally biased region" description="Low complexity" evidence="2">
    <location>
        <begin position="1"/>
        <end position="24"/>
    </location>
</feature>
<dbReference type="STRING" id="94130.A0A2Z6S5N9"/>
<dbReference type="Gene3D" id="4.10.60.10">
    <property type="entry name" value="Zinc finger, CCHC-type"/>
    <property type="match status" value="1"/>
</dbReference>
<keyword evidence="1" id="KW-0862">Zinc</keyword>
<dbReference type="PROSITE" id="PS51391">
    <property type="entry name" value="CID"/>
    <property type="match status" value="1"/>
</dbReference>
<feature type="domain" description="G-patch" evidence="4">
    <location>
        <begin position="687"/>
        <end position="738"/>
    </location>
</feature>
<feature type="compositionally biased region" description="Polar residues" evidence="2">
    <location>
        <begin position="261"/>
        <end position="271"/>
    </location>
</feature>
<feature type="region of interest" description="Disordered" evidence="2">
    <location>
        <begin position="421"/>
        <end position="666"/>
    </location>
</feature>
<dbReference type="EMBL" id="BLAL01000018">
    <property type="protein sequence ID" value="GES75810.1"/>
    <property type="molecule type" value="Genomic_DNA"/>
</dbReference>
<dbReference type="PROSITE" id="PS50174">
    <property type="entry name" value="G_PATCH"/>
    <property type="match status" value="1"/>
</dbReference>
<evidence type="ECO:0000256" key="2">
    <source>
        <dbReference type="SAM" id="MobiDB-lite"/>
    </source>
</evidence>
<evidence type="ECO:0000259" key="5">
    <source>
        <dbReference type="PROSITE" id="PS51391"/>
    </source>
</evidence>
<feature type="compositionally biased region" description="Pro residues" evidence="2">
    <location>
        <begin position="25"/>
        <end position="38"/>
    </location>
</feature>
<evidence type="ECO:0000256" key="1">
    <source>
        <dbReference type="PROSITE-ProRule" id="PRU00047"/>
    </source>
</evidence>
<dbReference type="InterPro" id="IPR006569">
    <property type="entry name" value="CID_dom"/>
</dbReference>
<dbReference type="GO" id="GO:0008270">
    <property type="term" value="F:zinc ion binding"/>
    <property type="evidence" value="ECO:0007669"/>
    <property type="project" value="UniProtKB-KW"/>
</dbReference>
<feature type="compositionally biased region" description="Pro residues" evidence="2">
    <location>
        <begin position="233"/>
        <end position="260"/>
    </location>
</feature>
<sequence>MSQWLSPGSFPQQPSYSSFQGPPNQYIPPPPYRPPQNQAPPIDDLSLAFDKLAMALRATAGPPEIDNFQMSLGMLMHDCSQSNIQRGKTWIFDHCTTPAHYDTLISFIIALSKSRPVFEDRLHLIYLINDVLFHSERRQEPWIKEALHPHLLALLRVAFHFMDANEKQKEKVVKIISIWDDKQYFDENKINALRTGIKIPPPPSSGISTVSYSTSGQHPFHFRYQNQPYYSPGVPPPPPPPPGIFPGPPPSQSISPPNPHLSPSNAQSLIRPTSEPGPPGIQDQYPPGQSPSNMPMQGMIRPSVSTTPNMPPIPPPVSEKKYHELPAGLMVPAVLPEDSPYTPIHAASIRLPPHRLPPTTELLEAVDRFYEGMFIIESNLEGEDERALKEKYQIDLDKDGWEIGFLDDFYMDLQDQREEAARASSERYHHRRTSSYRHRRDDRGRRWSRDRSYSISRSRSRSSSRSRSGRFRRHHSYSDSSVSRSRSHSRGRRRHRRRRDSRSPSHSRSRSESRRYRSHSRSRHSWRRRTTRSISPRTRTRSRTRSRSISRSLSRSRSRTRSRTRSRSRTRTKIRSRSRTRTRTRSRTRSKTRTRTLSRSSTRFRTRSRSISSRYSSKSRSRSRTRSRSYDRHDRRKSSDFNLSSRRRYRSKSYSRSRSRSPSYLVGGLGYVKDREEGARSDKMISDRNVGFQILKKLGWEGAGTGLGSSSTGIAEPIKGGEVRYGEQKYLGVGHSRGDDGDIFDQYRKAKSYTYQRSEIGSKDKKLAGCFRCGKPGHLARDCPNN</sequence>
<dbReference type="Proteomes" id="UP000247702">
    <property type="component" value="Unassembled WGS sequence"/>
</dbReference>
<dbReference type="InterPro" id="IPR000467">
    <property type="entry name" value="G_patch_dom"/>
</dbReference>
<dbReference type="Proteomes" id="UP000615446">
    <property type="component" value="Unassembled WGS sequence"/>
</dbReference>
<evidence type="ECO:0000313" key="6">
    <source>
        <dbReference type="EMBL" id="GBC06095.1"/>
    </source>
</evidence>
<dbReference type="InterPro" id="IPR008942">
    <property type="entry name" value="ENTH_VHS"/>
</dbReference>
<evidence type="ECO:0000313" key="8">
    <source>
        <dbReference type="Proteomes" id="UP000247702"/>
    </source>
</evidence>
<organism evidence="6 8">
    <name type="scientific">Rhizophagus clarus</name>
    <dbReference type="NCBI Taxonomy" id="94130"/>
    <lineage>
        <taxon>Eukaryota</taxon>
        <taxon>Fungi</taxon>
        <taxon>Fungi incertae sedis</taxon>
        <taxon>Mucoromycota</taxon>
        <taxon>Glomeromycotina</taxon>
        <taxon>Glomeromycetes</taxon>
        <taxon>Glomerales</taxon>
        <taxon>Glomeraceae</taxon>
        <taxon>Rhizophagus</taxon>
    </lineage>
</organism>
<keyword evidence="1" id="KW-0479">Metal-binding</keyword>
<dbReference type="AlphaFoldDB" id="A0A2Z6S5N9"/>
<dbReference type="InterPro" id="IPR056721">
    <property type="entry name" value="DUF7819"/>
</dbReference>
<reference evidence="7" key="2">
    <citation type="submission" date="2019-10" db="EMBL/GenBank/DDBJ databases">
        <title>Conservation and host-specific expression of non-tandemly repeated heterogenous ribosome RNA gene in arbuscular mycorrhizal fungi.</title>
        <authorList>
            <person name="Maeda T."/>
            <person name="Kobayashi Y."/>
            <person name="Nakagawa T."/>
            <person name="Ezawa T."/>
            <person name="Yamaguchi K."/>
            <person name="Bino T."/>
            <person name="Nishimoto Y."/>
            <person name="Shigenobu S."/>
            <person name="Kawaguchi M."/>
        </authorList>
    </citation>
    <scope>NUCLEOTIDE SEQUENCE</scope>
    <source>
        <strain evidence="7">HR1</strain>
    </source>
</reference>
<dbReference type="SUPFAM" id="SSF57756">
    <property type="entry name" value="Retrovirus zinc finger-like domains"/>
    <property type="match status" value="1"/>
</dbReference>
<dbReference type="Gene3D" id="1.25.40.90">
    <property type="match status" value="1"/>
</dbReference>
<feature type="compositionally biased region" description="Basic residues" evidence="2">
    <location>
        <begin position="645"/>
        <end position="659"/>
    </location>
</feature>
<dbReference type="OrthoDB" id="21470at2759"/>
<dbReference type="InterPro" id="IPR001878">
    <property type="entry name" value="Znf_CCHC"/>
</dbReference>
<proteinExistence type="predicted"/>
<dbReference type="GO" id="GO:0048471">
    <property type="term" value="C:perinuclear region of cytoplasm"/>
    <property type="evidence" value="ECO:0007669"/>
    <property type="project" value="TreeGrafter"/>
</dbReference>
<feature type="region of interest" description="Disordered" evidence="2">
    <location>
        <begin position="223"/>
        <end position="307"/>
    </location>
</feature>
<name>A0A2Z6S5N9_9GLOM</name>
<protein>
    <submittedName>
        <fullName evidence="7">Calcium homeostasis endoplasmic reticulum protein</fullName>
    </submittedName>
</protein>
<accession>A0A2Z6S5N9</accession>
<dbReference type="Pfam" id="PF00098">
    <property type="entry name" value="zf-CCHC"/>
    <property type="match status" value="1"/>
</dbReference>